<reference evidence="5 6" key="1">
    <citation type="journal article" date="2014" name="Int. J. Syst. Evol. Microbiol.">
        <title>Carboxylicivirga gen. nov. in the family Marinilabiliaceae with two novel species, Carboxylicivirga mesophila sp. nov. and Carboxylicivirga taeanensis sp. nov., and reclassification of Cytophaga fermentans as Saccharicrinis fermentans gen. nov., comb. nov.</title>
        <authorList>
            <person name="Yang S.H."/>
            <person name="Seo H.S."/>
            <person name="Woo J.H."/>
            <person name="Oh H.M."/>
            <person name="Jang H."/>
            <person name="Lee J.H."/>
            <person name="Kim S.J."/>
            <person name="Kwon K.K."/>
        </authorList>
    </citation>
    <scope>NUCLEOTIDE SEQUENCE [LARGE SCALE GENOMIC DNA]</scope>
    <source>
        <strain evidence="5 6">JCM 18290</strain>
    </source>
</reference>
<accession>A0ABS5KDF4</accession>
<gene>
    <name evidence="5" type="ORF">KEM09_16745</name>
</gene>
<protein>
    <submittedName>
        <fullName evidence="5">Gfo/Idh/MocA family oxidoreductase</fullName>
    </submittedName>
</protein>
<sequence length="329" mass="36600">MMKLKIGVLGVSNHFIKRVVLPMQELSNIELYAIASRSLNKSAEVAQQFNIEHYYGSYDQLLANKEVEAVYIPLPNHMHAEWIKKAANTGKHILCEKPMSMNAEEAMEVVEYCQKRGVILMEAFMYKHHPQWLKVRDIIRTNNIGKIQYINTSFSYNNASASNIRNVKEYGGGGLRDIGCYAISVPRFLLGKEPEKVVSLLSFHPEFGTDMLTSAILDFGTARATFNVSTCASAFQTVDVVASAGRITIDLPFNAYNDVPAKVTVESAIGTREILIEAADQYGLMIADFAEMVEGKQQVSVSEDDAILNQKVLDAVIRSSETSSWESVV</sequence>
<dbReference type="Gene3D" id="3.40.50.720">
    <property type="entry name" value="NAD(P)-binding Rossmann-like Domain"/>
    <property type="match status" value="1"/>
</dbReference>
<comment type="caution">
    <text evidence="5">The sequence shown here is derived from an EMBL/GenBank/DDBJ whole genome shotgun (WGS) entry which is preliminary data.</text>
</comment>
<evidence type="ECO:0000313" key="6">
    <source>
        <dbReference type="Proteomes" id="UP000721861"/>
    </source>
</evidence>
<dbReference type="SUPFAM" id="SSF55347">
    <property type="entry name" value="Glyceraldehyde-3-phosphate dehydrogenase-like, C-terminal domain"/>
    <property type="match status" value="1"/>
</dbReference>
<feature type="domain" description="Gfo/Idh/MocA-like oxidoreductase N-terminal" evidence="3">
    <location>
        <begin position="4"/>
        <end position="123"/>
    </location>
</feature>
<keyword evidence="2" id="KW-0560">Oxidoreductase</keyword>
<dbReference type="EMBL" id="JAGUCN010000021">
    <property type="protein sequence ID" value="MBS2213069.1"/>
    <property type="molecule type" value="Genomic_DNA"/>
</dbReference>
<dbReference type="InterPro" id="IPR036291">
    <property type="entry name" value="NAD(P)-bd_dom_sf"/>
</dbReference>
<dbReference type="PANTHER" id="PTHR22604">
    <property type="entry name" value="OXIDOREDUCTASES"/>
    <property type="match status" value="1"/>
</dbReference>
<evidence type="ECO:0000313" key="5">
    <source>
        <dbReference type="EMBL" id="MBS2213069.1"/>
    </source>
</evidence>
<dbReference type="RefSeq" id="WP_212230019.1">
    <property type="nucleotide sequence ID" value="NZ_JAGUCN010000021.1"/>
</dbReference>
<name>A0ABS5KDF4_9BACT</name>
<dbReference type="Gene3D" id="3.30.360.10">
    <property type="entry name" value="Dihydrodipicolinate Reductase, domain 2"/>
    <property type="match status" value="1"/>
</dbReference>
<dbReference type="Proteomes" id="UP000721861">
    <property type="component" value="Unassembled WGS sequence"/>
</dbReference>
<evidence type="ECO:0000259" key="3">
    <source>
        <dbReference type="Pfam" id="PF01408"/>
    </source>
</evidence>
<keyword evidence="6" id="KW-1185">Reference proteome</keyword>
<evidence type="ECO:0000256" key="1">
    <source>
        <dbReference type="ARBA" id="ARBA00010928"/>
    </source>
</evidence>
<dbReference type="InterPro" id="IPR050984">
    <property type="entry name" value="Gfo/Idh/MocA_domain"/>
</dbReference>
<dbReference type="Pfam" id="PF01408">
    <property type="entry name" value="GFO_IDH_MocA"/>
    <property type="match status" value="1"/>
</dbReference>
<feature type="domain" description="GFO/IDH/MocA-like oxidoreductase" evidence="4">
    <location>
        <begin position="132"/>
        <end position="247"/>
    </location>
</feature>
<comment type="similarity">
    <text evidence="1">Belongs to the Gfo/Idh/MocA family.</text>
</comment>
<proteinExistence type="inferred from homology"/>
<dbReference type="Pfam" id="PF22725">
    <property type="entry name" value="GFO_IDH_MocA_C3"/>
    <property type="match status" value="1"/>
</dbReference>
<evidence type="ECO:0000259" key="4">
    <source>
        <dbReference type="Pfam" id="PF22725"/>
    </source>
</evidence>
<dbReference type="InterPro" id="IPR055170">
    <property type="entry name" value="GFO_IDH_MocA-like_dom"/>
</dbReference>
<dbReference type="SUPFAM" id="SSF51735">
    <property type="entry name" value="NAD(P)-binding Rossmann-fold domains"/>
    <property type="match status" value="1"/>
</dbReference>
<dbReference type="PANTHER" id="PTHR22604:SF105">
    <property type="entry name" value="TRANS-1,2-DIHYDROBENZENE-1,2-DIOL DEHYDROGENASE"/>
    <property type="match status" value="1"/>
</dbReference>
<evidence type="ECO:0000256" key="2">
    <source>
        <dbReference type="ARBA" id="ARBA00023002"/>
    </source>
</evidence>
<organism evidence="5 6">
    <name type="scientific">Carboxylicivirga mesophila</name>
    <dbReference type="NCBI Taxonomy" id="1166478"/>
    <lineage>
        <taxon>Bacteria</taxon>
        <taxon>Pseudomonadati</taxon>
        <taxon>Bacteroidota</taxon>
        <taxon>Bacteroidia</taxon>
        <taxon>Marinilabiliales</taxon>
        <taxon>Marinilabiliaceae</taxon>
        <taxon>Carboxylicivirga</taxon>
    </lineage>
</organism>
<dbReference type="InterPro" id="IPR000683">
    <property type="entry name" value="Gfo/Idh/MocA-like_OxRdtase_N"/>
</dbReference>